<reference evidence="3" key="1">
    <citation type="submission" date="2015-03" db="EMBL/GenBank/DDBJ databases">
        <authorList>
            <person name="Nijsse Bart"/>
        </authorList>
    </citation>
    <scope>NUCLEOTIDE SEQUENCE [LARGE SCALE GENOMIC DNA]</scope>
</reference>
<feature type="domain" description="CGGC" evidence="1">
    <location>
        <begin position="3"/>
        <end position="113"/>
    </location>
</feature>
<organism evidence="2 3">
    <name type="scientific">Sporomusa ovata</name>
    <dbReference type="NCBI Taxonomy" id="2378"/>
    <lineage>
        <taxon>Bacteria</taxon>
        <taxon>Bacillati</taxon>
        <taxon>Bacillota</taxon>
        <taxon>Negativicutes</taxon>
        <taxon>Selenomonadales</taxon>
        <taxon>Sporomusaceae</taxon>
        <taxon>Sporomusa</taxon>
    </lineage>
</organism>
<keyword evidence="3" id="KW-1185">Reference proteome</keyword>
<dbReference type="RefSeq" id="WP_021167317.1">
    <property type="nucleotide sequence ID" value="NZ_CTRP01000010.1"/>
</dbReference>
<proteinExistence type="predicted"/>
<evidence type="ECO:0000313" key="2">
    <source>
        <dbReference type="EMBL" id="CQR72606.1"/>
    </source>
</evidence>
<protein>
    <recommendedName>
        <fullName evidence="1">CGGC domain-containing protein</fullName>
    </recommendedName>
</protein>
<evidence type="ECO:0000259" key="1">
    <source>
        <dbReference type="SMART" id="SM01078"/>
    </source>
</evidence>
<sequence length="147" mass="16499">MKKIAIMSCGNVKNELSCSAVGCFKSFNNRKGMFERYKEDQESQIVGFATCAGCPTLYALEKILKKVKPLVELSKADTIHFSSCMVKLCPFVKKYKSIINATYPHVEVVMGTDESTPLETMKIMLKNVLIDDSHGITEEFKKYLPAD</sequence>
<evidence type="ECO:0000313" key="3">
    <source>
        <dbReference type="Proteomes" id="UP000049855"/>
    </source>
</evidence>
<dbReference type="SMART" id="SM01078">
    <property type="entry name" value="CGGC"/>
    <property type="match status" value="1"/>
</dbReference>
<dbReference type="Pfam" id="PF08821">
    <property type="entry name" value="CGGC"/>
    <property type="match status" value="1"/>
</dbReference>
<gene>
    <name evidence="2" type="ORF">SpAn4DRAFT_3066</name>
</gene>
<dbReference type="AlphaFoldDB" id="A0A0U1KZ09"/>
<name>A0A0U1KZ09_9FIRM</name>
<dbReference type="Proteomes" id="UP000049855">
    <property type="component" value="Unassembled WGS sequence"/>
</dbReference>
<accession>A0A0U1KZ09</accession>
<dbReference type="EMBL" id="CTRP01000010">
    <property type="protein sequence ID" value="CQR72606.1"/>
    <property type="molecule type" value="Genomic_DNA"/>
</dbReference>
<dbReference type="InterPro" id="IPR014925">
    <property type="entry name" value="CGGC_dom"/>
</dbReference>